<evidence type="ECO:0000256" key="7">
    <source>
        <dbReference type="ARBA" id="ARBA00032129"/>
    </source>
</evidence>
<dbReference type="AlphaFoldDB" id="A0A4U5NSP4"/>
<evidence type="ECO:0000313" key="8">
    <source>
        <dbReference type="EMBL" id="TKR86558.1"/>
    </source>
</evidence>
<evidence type="ECO:0000256" key="1">
    <source>
        <dbReference type="ARBA" id="ARBA00004496"/>
    </source>
</evidence>
<protein>
    <recommendedName>
        <fullName evidence="5">Peroxiredoxin-like 2A</fullName>
    </recommendedName>
    <alternativeName>
        <fullName evidence="7">Peroxiredoxin-like 2 activated in M-CSF stimulated monocytes</fullName>
    </alternativeName>
    <alternativeName>
        <fullName evidence="6">Redox-regulatory protein FAM213A</fullName>
    </alternativeName>
</protein>
<dbReference type="SUPFAM" id="SSF52833">
    <property type="entry name" value="Thioredoxin-like"/>
    <property type="match status" value="1"/>
</dbReference>
<dbReference type="GO" id="GO:0016209">
    <property type="term" value="F:antioxidant activity"/>
    <property type="evidence" value="ECO:0007669"/>
    <property type="project" value="TreeGrafter"/>
</dbReference>
<dbReference type="EMBL" id="AZBU02000003">
    <property type="protein sequence ID" value="TKR86558.1"/>
    <property type="molecule type" value="Genomic_DNA"/>
</dbReference>
<name>A0A4U5NSP4_STECR</name>
<sequence>MIDFLFSMIGKFLGYGAVSALSGAILYANLPTRLTIGAVAPTVSYLAGSKLKLIQQEKDALTVPVIEASELFKKSPALVMAVRRPGCMLCRREAADLSTLKEELDKKGIQLFAVVHEFKGVNEFKPFFKGDVYFDEEKRFYGPNQRWLPVWMGFLRFDTYKNIYRAKKQGVEGNMEGEGRLLGGVYFINGDEMPYAHLEKSWGDAADVAEVLAAIKKFN</sequence>
<evidence type="ECO:0000256" key="3">
    <source>
        <dbReference type="ARBA" id="ARBA00023284"/>
    </source>
</evidence>
<reference evidence="8 9" key="1">
    <citation type="journal article" date="2015" name="Genome Biol.">
        <title>Comparative genomics of Steinernema reveals deeply conserved gene regulatory networks.</title>
        <authorList>
            <person name="Dillman A.R."/>
            <person name="Macchietto M."/>
            <person name="Porter C.F."/>
            <person name="Rogers A."/>
            <person name="Williams B."/>
            <person name="Antoshechkin I."/>
            <person name="Lee M.M."/>
            <person name="Goodwin Z."/>
            <person name="Lu X."/>
            <person name="Lewis E.E."/>
            <person name="Goodrich-Blair H."/>
            <person name="Stock S.P."/>
            <person name="Adams B.J."/>
            <person name="Sternberg P.W."/>
            <person name="Mortazavi A."/>
        </authorList>
    </citation>
    <scope>NUCLEOTIDE SEQUENCE [LARGE SCALE GENOMIC DNA]</scope>
    <source>
        <strain evidence="8 9">ALL</strain>
    </source>
</reference>
<dbReference type="GO" id="GO:0005737">
    <property type="term" value="C:cytoplasm"/>
    <property type="evidence" value="ECO:0007669"/>
    <property type="project" value="UniProtKB-SubCell"/>
</dbReference>
<dbReference type="PANTHER" id="PTHR28630">
    <property type="match status" value="1"/>
</dbReference>
<evidence type="ECO:0000256" key="2">
    <source>
        <dbReference type="ARBA" id="ARBA00022490"/>
    </source>
</evidence>
<evidence type="ECO:0000256" key="5">
    <source>
        <dbReference type="ARBA" id="ARBA00023849"/>
    </source>
</evidence>
<keyword evidence="3" id="KW-0676">Redox-active center</keyword>
<evidence type="ECO:0000313" key="9">
    <source>
        <dbReference type="Proteomes" id="UP000298663"/>
    </source>
</evidence>
<dbReference type="OrthoDB" id="40334at2759"/>
<dbReference type="Proteomes" id="UP000298663">
    <property type="component" value="Unassembled WGS sequence"/>
</dbReference>
<comment type="subcellular location">
    <subcellularLocation>
        <location evidence="1">Cytoplasm</location>
    </subcellularLocation>
</comment>
<accession>A0A4U5NSP4</accession>
<keyword evidence="2" id="KW-0963">Cytoplasm</keyword>
<dbReference type="Gene3D" id="3.40.30.10">
    <property type="entry name" value="Glutaredoxin"/>
    <property type="match status" value="1"/>
</dbReference>
<gene>
    <name evidence="8" type="ORF">L596_011130</name>
</gene>
<dbReference type="Pfam" id="PF13911">
    <property type="entry name" value="AhpC-TSA_2"/>
    <property type="match status" value="1"/>
</dbReference>
<dbReference type="STRING" id="34508.A0A4U5NSP4"/>
<organism evidence="8 9">
    <name type="scientific">Steinernema carpocapsae</name>
    <name type="common">Entomopathogenic nematode</name>
    <dbReference type="NCBI Taxonomy" id="34508"/>
    <lineage>
        <taxon>Eukaryota</taxon>
        <taxon>Metazoa</taxon>
        <taxon>Ecdysozoa</taxon>
        <taxon>Nematoda</taxon>
        <taxon>Chromadorea</taxon>
        <taxon>Rhabditida</taxon>
        <taxon>Tylenchina</taxon>
        <taxon>Panagrolaimomorpha</taxon>
        <taxon>Strongyloidoidea</taxon>
        <taxon>Steinernematidae</taxon>
        <taxon>Steinernema</taxon>
    </lineage>
</organism>
<dbReference type="CDD" id="cd02970">
    <property type="entry name" value="PRX_like2"/>
    <property type="match status" value="1"/>
</dbReference>
<evidence type="ECO:0000256" key="4">
    <source>
        <dbReference type="ARBA" id="ARBA00023787"/>
    </source>
</evidence>
<dbReference type="PANTHER" id="PTHR28630:SF31">
    <property type="entry name" value="PEROXIREDOXIN-LIKE 2A"/>
    <property type="match status" value="1"/>
</dbReference>
<comment type="caution">
    <text evidence="8">The sequence shown here is derived from an EMBL/GenBank/DDBJ whole genome shotgun (WGS) entry which is preliminary data.</text>
</comment>
<proteinExistence type="inferred from homology"/>
<dbReference type="InterPro" id="IPR036249">
    <property type="entry name" value="Thioredoxin-like_sf"/>
</dbReference>
<reference evidence="8 9" key="2">
    <citation type="journal article" date="2019" name="G3 (Bethesda)">
        <title>Hybrid Assembly of the Genome of the Entomopathogenic Nematode Steinernema carpocapsae Identifies the X-Chromosome.</title>
        <authorList>
            <person name="Serra L."/>
            <person name="Macchietto M."/>
            <person name="Macias-Munoz A."/>
            <person name="McGill C.J."/>
            <person name="Rodriguez I.M."/>
            <person name="Rodriguez B."/>
            <person name="Murad R."/>
            <person name="Mortazavi A."/>
        </authorList>
    </citation>
    <scope>NUCLEOTIDE SEQUENCE [LARGE SCALE GENOMIC DNA]</scope>
    <source>
        <strain evidence="8 9">ALL</strain>
    </source>
</reference>
<evidence type="ECO:0000256" key="6">
    <source>
        <dbReference type="ARBA" id="ARBA00032058"/>
    </source>
</evidence>
<dbReference type="InterPro" id="IPR032801">
    <property type="entry name" value="PXL2A/B/C"/>
</dbReference>
<comment type="similarity">
    <text evidence="4">Belongs to the peroxiredoxin-like PRXL2 family. PRXL2A subfamily.</text>
</comment>
<keyword evidence="9" id="KW-1185">Reference proteome</keyword>